<keyword evidence="3" id="KW-1185">Reference proteome</keyword>
<gene>
    <name evidence="2" type="ORF">SANT12839_096570</name>
</gene>
<evidence type="ECO:0000313" key="2">
    <source>
        <dbReference type="EMBL" id="GDY48775.1"/>
    </source>
</evidence>
<accession>A0A4D4KIN1</accession>
<reference evidence="2 3" key="1">
    <citation type="journal article" date="2020" name="Int. J. Syst. Evol. Microbiol.">
        <title>Reclassification of Streptomyces castelarensis and Streptomyces sporoclivatus as later heterotypic synonyms of Streptomyces antimycoticus.</title>
        <authorList>
            <person name="Komaki H."/>
            <person name="Tamura T."/>
        </authorList>
    </citation>
    <scope>NUCLEOTIDE SEQUENCE [LARGE SCALE GENOMIC DNA]</scope>
    <source>
        <strain evidence="2 3">NBRC 12839</strain>
    </source>
</reference>
<feature type="compositionally biased region" description="Low complexity" evidence="1">
    <location>
        <begin position="57"/>
        <end position="72"/>
    </location>
</feature>
<proteinExistence type="predicted"/>
<evidence type="ECO:0000256" key="1">
    <source>
        <dbReference type="SAM" id="MobiDB-lite"/>
    </source>
</evidence>
<dbReference type="AlphaFoldDB" id="A0A4D4KIN1"/>
<name>A0A4D4KIN1_9ACTN</name>
<protein>
    <submittedName>
        <fullName evidence="2">Uncharacterized protein</fullName>
    </submittedName>
</protein>
<dbReference type="EMBL" id="BJHV01000001">
    <property type="protein sequence ID" value="GDY48775.1"/>
    <property type="molecule type" value="Genomic_DNA"/>
</dbReference>
<sequence>MLNGSGPLGTPLSRAWSSSPVKAVYFSPGGARACLVAAAAVMTYVPSTATESATSTDPADPVVAAALAPEPM</sequence>
<evidence type="ECO:0000313" key="3">
    <source>
        <dbReference type="Proteomes" id="UP000299290"/>
    </source>
</evidence>
<feature type="region of interest" description="Disordered" evidence="1">
    <location>
        <begin position="49"/>
        <end position="72"/>
    </location>
</feature>
<comment type="caution">
    <text evidence="2">The sequence shown here is derived from an EMBL/GenBank/DDBJ whole genome shotgun (WGS) entry which is preliminary data.</text>
</comment>
<organism evidence="2 3">
    <name type="scientific">Streptomyces antimycoticus</name>
    <dbReference type="NCBI Taxonomy" id="68175"/>
    <lineage>
        <taxon>Bacteria</taxon>
        <taxon>Bacillati</taxon>
        <taxon>Actinomycetota</taxon>
        <taxon>Actinomycetes</taxon>
        <taxon>Kitasatosporales</taxon>
        <taxon>Streptomycetaceae</taxon>
        <taxon>Streptomyces</taxon>
        <taxon>Streptomyces violaceusniger group</taxon>
    </lineage>
</organism>
<dbReference type="Proteomes" id="UP000299290">
    <property type="component" value="Unassembled WGS sequence"/>
</dbReference>